<feature type="transmembrane region" description="Helical" evidence="2">
    <location>
        <begin position="41"/>
        <end position="62"/>
    </location>
</feature>
<keyword evidence="2" id="KW-0812">Transmembrane</keyword>
<dbReference type="EMBL" id="WNKW01000001">
    <property type="protein sequence ID" value="MTW32601.1"/>
    <property type="molecule type" value="Genomic_DNA"/>
</dbReference>
<feature type="compositionally biased region" description="Pro residues" evidence="1">
    <location>
        <begin position="249"/>
        <end position="258"/>
    </location>
</feature>
<evidence type="ECO:0000256" key="1">
    <source>
        <dbReference type="SAM" id="MobiDB-lite"/>
    </source>
</evidence>
<evidence type="ECO:0000256" key="2">
    <source>
        <dbReference type="SAM" id="Phobius"/>
    </source>
</evidence>
<dbReference type="Proteomes" id="UP000735592">
    <property type="component" value="Unassembled WGS sequence"/>
</dbReference>
<reference evidence="3 4" key="1">
    <citation type="submission" date="2019-11" db="EMBL/GenBank/DDBJ databases">
        <title>Type strains purchased from KCTC, JCM and DSMZ.</title>
        <authorList>
            <person name="Lu H."/>
        </authorList>
    </citation>
    <scope>NUCLEOTIDE SEQUENCE [LARGE SCALE GENOMIC DNA]</scope>
    <source>
        <strain evidence="3 4">DSM 103461</strain>
    </source>
</reference>
<feature type="region of interest" description="Disordered" evidence="1">
    <location>
        <begin position="241"/>
        <end position="261"/>
    </location>
</feature>
<dbReference type="RefSeq" id="WP_155433840.1">
    <property type="nucleotide sequence ID" value="NZ_JBHLXK010000003.1"/>
</dbReference>
<keyword evidence="2" id="KW-1133">Transmembrane helix</keyword>
<feature type="transmembrane region" description="Helical" evidence="2">
    <location>
        <begin position="292"/>
        <end position="319"/>
    </location>
</feature>
<accession>A0ABW9SLT7</accession>
<evidence type="ECO:0000313" key="4">
    <source>
        <dbReference type="Proteomes" id="UP000735592"/>
    </source>
</evidence>
<comment type="caution">
    <text evidence="3">The sequence shown here is derived from an EMBL/GenBank/DDBJ whole genome shotgun (WGS) entry which is preliminary data.</text>
</comment>
<proteinExistence type="predicted"/>
<sequence>MSNHYLDVALGLSATYLALSLLCSASREAIASLFQSRAKMLLDGVLTLLYEPAGLALLRGILPSLRRLLRREGGFDLRGLGSDSLAAAVMSHPLITGQAQAGRMPSYIPSTMFARAVMDTLQQRYGRQTSARSLLAQLNNPALQRTLLALLGEADDLTALEQALCNWYDTVMARTTGWYKRRSQSVLFGIALVFAVALNIDTLALSQRLWSDENTAQQSAELAAQMSAQLTAQMAEQAAAQAAAQMGQPQPPSEPAAPSPAMLGAASAQLNSLPIGWPSARLGHLAQQSTGAAAGAVLLTALGWLLTAFAASLGAPFWFDGVGWLLALRGTGARPASSVSGQGAQGQR</sequence>
<feature type="transmembrane region" description="Helical" evidence="2">
    <location>
        <begin position="186"/>
        <end position="205"/>
    </location>
</feature>
<name>A0ABW9SLT7_9BURK</name>
<organism evidence="3 4">
    <name type="scientific">Pseudoduganella danionis</name>
    <dbReference type="NCBI Taxonomy" id="1890295"/>
    <lineage>
        <taxon>Bacteria</taxon>
        <taxon>Pseudomonadati</taxon>
        <taxon>Pseudomonadota</taxon>
        <taxon>Betaproteobacteria</taxon>
        <taxon>Burkholderiales</taxon>
        <taxon>Oxalobacteraceae</taxon>
        <taxon>Telluria group</taxon>
        <taxon>Pseudoduganella</taxon>
    </lineage>
</organism>
<evidence type="ECO:0000313" key="3">
    <source>
        <dbReference type="EMBL" id="MTW32601.1"/>
    </source>
</evidence>
<gene>
    <name evidence="3" type="ORF">GM655_07170</name>
</gene>
<protein>
    <submittedName>
        <fullName evidence="3">Uncharacterized protein</fullName>
    </submittedName>
</protein>
<keyword evidence="4" id="KW-1185">Reference proteome</keyword>
<keyword evidence="2" id="KW-0472">Membrane</keyword>